<dbReference type="VEuPathDB" id="CryptoDB:Cvel_1259"/>
<feature type="compositionally biased region" description="Acidic residues" evidence="1">
    <location>
        <begin position="360"/>
        <end position="371"/>
    </location>
</feature>
<accession>A0A0G4HQQ3</accession>
<feature type="compositionally biased region" description="Basic and acidic residues" evidence="1">
    <location>
        <begin position="714"/>
        <end position="739"/>
    </location>
</feature>
<reference evidence="2" key="1">
    <citation type="submission" date="2014-11" db="EMBL/GenBank/DDBJ databases">
        <authorList>
            <person name="Otto D Thomas"/>
            <person name="Naeem Raeece"/>
        </authorList>
    </citation>
    <scope>NUCLEOTIDE SEQUENCE</scope>
</reference>
<protein>
    <submittedName>
        <fullName evidence="2">Uncharacterized protein</fullName>
    </submittedName>
</protein>
<feature type="compositionally biased region" description="Basic and acidic residues" evidence="1">
    <location>
        <begin position="300"/>
        <end position="327"/>
    </location>
</feature>
<dbReference type="EMBL" id="CDMZ01003503">
    <property type="protein sequence ID" value="CEM46620.1"/>
    <property type="molecule type" value="Genomic_DNA"/>
</dbReference>
<evidence type="ECO:0000313" key="2">
    <source>
        <dbReference type="EMBL" id="CEM46620.1"/>
    </source>
</evidence>
<feature type="region of interest" description="Disordered" evidence="1">
    <location>
        <begin position="86"/>
        <end position="105"/>
    </location>
</feature>
<sequence>MGSLSVSMCMIVVILTALYFAKSFIHLPFRFSLPLPVSNFCFWVLGKVTSLSFPETPPRVEIRIGWSVSLFLDGVAFQFGETNGRLSPHTAAETGNAKEKNETPSPPAGLVVEAWWLDIVRLISCAFFGRLGMALVGVPSLSLECPDLDLSLPSEGSSGGEPEGGGRGAHRISESLERQRRRWLSLAKFVEGVPCEITVCVHRLNVNRGQLLGRVTELKLRIDPHNPPTVCFLSAPLTRQIDTRDAPSGRVTVQLERLSVSLEGGADGSSEEAEESHKEEDGSAVGEGEAEFCTQSEGGGKPKEAERAYECEKKLREGGGVGDRDRPSGGPEAEPDFSSSDHKEAENAAVSRGVEKEEMATEGEEEQEGEVEGAWTETESESWTHLCLPPFLILQDFTAVSWLSSKEAFVLRSTRVQCGGVRVNWKQEHSDHFAQNERAARGLEESVSMQFLLMLPDLSVSETELELSVKGQVLRLFALPVYLDLKETVLRLPAFKGSGSTDCETVRKFYADWISSRWQVLASSSVGRLSVLEWCLQAGGGSVGQLIGCCQTSREAIGRLVVLSADAVRAATERGWEERQEVNFKARGLTLSGPIADFGRGAVLLASDPRSYAAAGVCVSKAAEGMMWSVVCSVVGGVVGTAVGGPLGGFVGMSVGPMGSGFVSKMASKWHRAMMGEKGGAGEGREGLGGQREDVDGNVQGKGNGSEWSGMGAREGERDRNLQQEQPERDRRPQIETERQGLPQVH</sequence>
<proteinExistence type="predicted"/>
<feature type="region of interest" description="Disordered" evidence="1">
    <location>
        <begin position="676"/>
        <end position="746"/>
    </location>
</feature>
<organism evidence="2">
    <name type="scientific">Chromera velia CCMP2878</name>
    <dbReference type="NCBI Taxonomy" id="1169474"/>
    <lineage>
        <taxon>Eukaryota</taxon>
        <taxon>Sar</taxon>
        <taxon>Alveolata</taxon>
        <taxon>Colpodellida</taxon>
        <taxon>Chromeraceae</taxon>
        <taxon>Chromera</taxon>
    </lineage>
</organism>
<feature type="compositionally biased region" description="Basic and acidic residues" evidence="1">
    <location>
        <begin position="683"/>
        <end position="695"/>
    </location>
</feature>
<name>A0A0G4HQQ3_9ALVE</name>
<evidence type="ECO:0000256" key="1">
    <source>
        <dbReference type="SAM" id="MobiDB-lite"/>
    </source>
</evidence>
<dbReference type="AlphaFoldDB" id="A0A0G4HQQ3"/>
<feature type="region of interest" description="Disordered" evidence="1">
    <location>
        <begin position="152"/>
        <end position="172"/>
    </location>
</feature>
<feature type="compositionally biased region" description="Gly residues" evidence="1">
    <location>
        <begin position="157"/>
        <end position="167"/>
    </location>
</feature>
<gene>
    <name evidence="2" type="ORF">Cvel_1259</name>
</gene>
<feature type="region of interest" description="Disordered" evidence="1">
    <location>
        <begin position="259"/>
        <end position="378"/>
    </location>
</feature>